<proteinExistence type="predicted"/>
<comment type="caution">
    <text evidence="2">The sequence shown here is derived from an EMBL/GenBank/DDBJ whole genome shotgun (WGS) entry which is preliminary data.</text>
</comment>
<reference evidence="3" key="1">
    <citation type="journal article" date="2019" name="Int. J. Syst. Evol. Microbiol.">
        <title>The Global Catalogue of Microorganisms (GCM) 10K type strain sequencing project: providing services to taxonomists for standard genome sequencing and annotation.</title>
        <authorList>
            <consortium name="The Broad Institute Genomics Platform"/>
            <consortium name="The Broad Institute Genome Sequencing Center for Infectious Disease"/>
            <person name="Wu L."/>
            <person name="Ma J."/>
        </authorList>
    </citation>
    <scope>NUCLEOTIDE SEQUENCE [LARGE SCALE GENOMIC DNA]</scope>
    <source>
        <strain evidence="3">CCUG 60559</strain>
    </source>
</reference>
<evidence type="ECO:0000313" key="2">
    <source>
        <dbReference type="EMBL" id="MFC7296047.1"/>
    </source>
</evidence>
<evidence type="ECO:0000313" key="3">
    <source>
        <dbReference type="Proteomes" id="UP001596506"/>
    </source>
</evidence>
<dbReference type="EMBL" id="JBHTBD010000007">
    <property type="protein sequence ID" value="MFC7296047.1"/>
    <property type="molecule type" value="Genomic_DNA"/>
</dbReference>
<protein>
    <recommendedName>
        <fullName evidence="4">CopG family transcriptional regulator</fullName>
    </recommendedName>
</protein>
<organism evidence="2 3">
    <name type="scientific">Marinobacter aromaticivorans</name>
    <dbReference type="NCBI Taxonomy" id="1494078"/>
    <lineage>
        <taxon>Bacteria</taxon>
        <taxon>Pseudomonadati</taxon>
        <taxon>Pseudomonadota</taxon>
        <taxon>Gammaproteobacteria</taxon>
        <taxon>Pseudomonadales</taxon>
        <taxon>Marinobacteraceae</taxon>
        <taxon>Marinobacter</taxon>
    </lineage>
</organism>
<keyword evidence="3" id="KW-1185">Reference proteome</keyword>
<sequence>MKKKSSEDTEIKRPAHRPQEMEGGKRRNIYIDDASWEIAQKLGNGKASEGIRIALQMAASK</sequence>
<dbReference type="RefSeq" id="WP_157807835.1">
    <property type="nucleotide sequence ID" value="NZ_JBHTBD010000007.1"/>
</dbReference>
<evidence type="ECO:0008006" key="4">
    <source>
        <dbReference type="Google" id="ProtNLM"/>
    </source>
</evidence>
<name>A0ABW2IY60_9GAMM</name>
<gene>
    <name evidence="2" type="ORF">ACFQQA_15095</name>
</gene>
<evidence type="ECO:0000256" key="1">
    <source>
        <dbReference type="SAM" id="MobiDB-lite"/>
    </source>
</evidence>
<feature type="region of interest" description="Disordered" evidence="1">
    <location>
        <begin position="1"/>
        <end position="26"/>
    </location>
</feature>
<accession>A0ABW2IY60</accession>
<dbReference type="Proteomes" id="UP001596506">
    <property type="component" value="Unassembled WGS sequence"/>
</dbReference>
<feature type="compositionally biased region" description="Basic and acidic residues" evidence="1">
    <location>
        <begin position="1"/>
        <end position="25"/>
    </location>
</feature>